<dbReference type="EMBL" id="UPXX01000032">
    <property type="protein sequence ID" value="VBB47596.1"/>
    <property type="molecule type" value="Genomic_DNA"/>
</dbReference>
<gene>
    <name evidence="1" type="ORF">TRIP_B50391</name>
</gene>
<organism evidence="1">
    <name type="scientific">Uncultured Desulfatiglans sp</name>
    <dbReference type="NCBI Taxonomy" id="1748965"/>
    <lineage>
        <taxon>Bacteria</taxon>
        <taxon>Pseudomonadati</taxon>
        <taxon>Thermodesulfobacteriota</taxon>
        <taxon>Desulfobacteria</taxon>
        <taxon>Desulfatiglandales</taxon>
        <taxon>Desulfatiglandaceae</taxon>
        <taxon>Desulfatiglans</taxon>
        <taxon>environmental samples</taxon>
    </lineage>
</organism>
<proteinExistence type="predicted"/>
<accession>A0A653AIJ7</accession>
<evidence type="ECO:0000313" key="1">
    <source>
        <dbReference type="EMBL" id="VBB47596.1"/>
    </source>
</evidence>
<protein>
    <submittedName>
        <fullName evidence="1">Uncharacterized protein</fullName>
    </submittedName>
</protein>
<name>A0A653AIJ7_UNCDX</name>
<reference evidence="1" key="1">
    <citation type="submission" date="2018-07" db="EMBL/GenBank/DDBJ databases">
        <authorList>
            <consortium name="Genoscope - CEA"/>
            <person name="William W."/>
        </authorList>
    </citation>
    <scope>NUCLEOTIDE SEQUENCE</scope>
    <source>
        <strain evidence="1">IK1</strain>
    </source>
</reference>
<dbReference type="AlphaFoldDB" id="A0A653AIJ7"/>
<sequence>MVSCHRTRFRRNFKYRKNTSRLNQISRQFRMLGQSSPKVRQLNSQALAILAYDLHDLCFNVTPGYEQEPLTIRGSGNNPLLVHKAADH</sequence>